<protein>
    <recommendedName>
        <fullName evidence="1">GIY-YIG domain-containing protein</fullName>
    </recommendedName>
</protein>
<dbReference type="InterPro" id="IPR044556">
    <property type="entry name" value="EndoII-like_GIY-YIG"/>
</dbReference>
<feature type="domain" description="GIY-YIG" evidence="1">
    <location>
        <begin position="140"/>
        <end position="235"/>
    </location>
</feature>
<proteinExistence type="predicted"/>
<dbReference type="InterPro" id="IPR000305">
    <property type="entry name" value="GIY-YIG_endonuc"/>
</dbReference>
<dbReference type="InterPro" id="IPR035901">
    <property type="entry name" value="GIY-YIG_endonuc_sf"/>
</dbReference>
<gene>
    <name evidence="2" type="ORF">DES40_1431</name>
</gene>
<dbReference type="RefSeq" id="WP_121100003.1">
    <property type="nucleotide sequence ID" value="NZ_RBII01000001.1"/>
</dbReference>
<keyword evidence="3" id="KW-1185">Reference proteome</keyword>
<evidence type="ECO:0000259" key="1">
    <source>
        <dbReference type="PROSITE" id="PS50164"/>
    </source>
</evidence>
<sequence>MSAIDRVKSLHLKPNSFPICDDCIAVKAKLSSRQESNIISRKLIQTTRFDRRKDYCGSCGGLKYVMFANKMGRSVIQKRPKEVARPRELSQIKPASTKTYFGENRERNIDLLKEIGFVSIGYWQDNNGEPELIQNDMHDASPALYAFVECGQVLYVGKTKQNLKKRLYFYSKPGVSQATNIRINANLKAALFDGREIDMYGFNDVRPMKVGAFYLNFSAALEDSIIDTLKPKWNLR</sequence>
<dbReference type="CDD" id="cd10436">
    <property type="entry name" value="GIY-YIG_EndoII_Hpy188I_like"/>
    <property type="match status" value="1"/>
</dbReference>
<dbReference type="PROSITE" id="PS50164">
    <property type="entry name" value="GIY_YIG"/>
    <property type="match status" value="1"/>
</dbReference>
<accession>A0A420WM40</accession>
<dbReference type="OrthoDB" id="7274871at2"/>
<reference evidence="2 3" key="1">
    <citation type="submission" date="2018-10" db="EMBL/GenBank/DDBJ databases">
        <title>Genomic Encyclopedia of Type Strains, Phase IV (KMG-IV): sequencing the most valuable type-strain genomes for metagenomic binning, comparative biology and taxonomic classification.</title>
        <authorList>
            <person name="Goeker M."/>
        </authorList>
    </citation>
    <scope>NUCLEOTIDE SEQUENCE [LARGE SCALE GENOMIC DNA]</scope>
    <source>
        <strain evidence="2 3">DSM 22008</strain>
    </source>
</reference>
<dbReference type="InParanoid" id="A0A420WM40"/>
<comment type="caution">
    <text evidence="2">The sequence shown here is derived from an EMBL/GenBank/DDBJ whole genome shotgun (WGS) entry which is preliminary data.</text>
</comment>
<dbReference type="InterPro" id="IPR053748">
    <property type="entry name" value="Host_DNA_Degrad_Endo"/>
</dbReference>
<dbReference type="Gene3D" id="3.40.1440.40">
    <property type="match status" value="1"/>
</dbReference>
<evidence type="ECO:0000313" key="2">
    <source>
        <dbReference type="EMBL" id="RKQ72094.1"/>
    </source>
</evidence>
<evidence type="ECO:0000313" key="3">
    <source>
        <dbReference type="Proteomes" id="UP000282211"/>
    </source>
</evidence>
<organism evidence="2 3">
    <name type="scientific">Litorimonas taeanensis</name>
    <dbReference type="NCBI Taxonomy" id="568099"/>
    <lineage>
        <taxon>Bacteria</taxon>
        <taxon>Pseudomonadati</taxon>
        <taxon>Pseudomonadota</taxon>
        <taxon>Alphaproteobacteria</taxon>
        <taxon>Maricaulales</taxon>
        <taxon>Robiginitomaculaceae</taxon>
    </lineage>
</organism>
<dbReference type="SUPFAM" id="SSF82771">
    <property type="entry name" value="GIY-YIG endonuclease"/>
    <property type="match status" value="1"/>
</dbReference>
<dbReference type="EMBL" id="RBII01000001">
    <property type="protein sequence ID" value="RKQ72094.1"/>
    <property type="molecule type" value="Genomic_DNA"/>
</dbReference>
<name>A0A420WM40_9PROT</name>
<dbReference type="Proteomes" id="UP000282211">
    <property type="component" value="Unassembled WGS sequence"/>
</dbReference>
<dbReference type="AlphaFoldDB" id="A0A420WM40"/>